<dbReference type="SUPFAM" id="SSF54427">
    <property type="entry name" value="NTF2-like"/>
    <property type="match status" value="1"/>
</dbReference>
<comment type="caution">
    <text evidence="1">The sequence shown here is derived from an EMBL/GenBank/DDBJ whole genome shotgun (WGS) entry which is preliminary data.</text>
</comment>
<dbReference type="Gene3D" id="3.10.450.50">
    <property type="match status" value="1"/>
</dbReference>
<organism evidence="1 2">
    <name type="scientific">Candidatus Avelusimicrobium gallicola</name>
    <dbReference type="NCBI Taxonomy" id="2562704"/>
    <lineage>
        <taxon>Bacteria</taxon>
        <taxon>Pseudomonadati</taxon>
        <taxon>Elusimicrobiota</taxon>
        <taxon>Elusimicrobia</taxon>
        <taxon>Elusimicrobiales</taxon>
        <taxon>Elusimicrobiaceae</taxon>
        <taxon>Candidatus Avelusimicrobium</taxon>
    </lineage>
</organism>
<keyword evidence="2" id="KW-1185">Reference proteome</keyword>
<protein>
    <recommendedName>
        <fullName evidence="3">Ester cyclase</fullName>
    </recommendedName>
</protein>
<dbReference type="GO" id="GO:0030638">
    <property type="term" value="P:polyketide metabolic process"/>
    <property type="evidence" value="ECO:0007669"/>
    <property type="project" value="InterPro"/>
</dbReference>
<name>A0A1Y4DJZ8_9BACT</name>
<dbReference type="RefSeq" id="WP_087286198.1">
    <property type="nucleotide sequence ID" value="NZ_NFJD01000001.1"/>
</dbReference>
<dbReference type="OrthoDB" id="4774596at2"/>
<dbReference type="Proteomes" id="UP000196368">
    <property type="component" value="Unassembled WGS sequence"/>
</dbReference>
<evidence type="ECO:0000313" key="2">
    <source>
        <dbReference type="Proteomes" id="UP000196368"/>
    </source>
</evidence>
<proteinExistence type="predicted"/>
<dbReference type="PANTHER" id="PTHR38436:SF1">
    <property type="entry name" value="ESTER CYCLASE"/>
    <property type="match status" value="1"/>
</dbReference>
<reference evidence="2" key="1">
    <citation type="submission" date="2017-04" db="EMBL/GenBank/DDBJ databases">
        <title>Function of individual gut microbiota members based on whole genome sequencing of pure cultures obtained from chicken caecum.</title>
        <authorList>
            <person name="Medvecky M."/>
            <person name="Cejkova D."/>
            <person name="Polansky O."/>
            <person name="Karasova D."/>
            <person name="Kubasova T."/>
            <person name="Cizek A."/>
            <person name="Rychlik I."/>
        </authorList>
    </citation>
    <scope>NUCLEOTIDE SEQUENCE [LARGE SCALE GENOMIC DNA]</scope>
    <source>
        <strain evidence="2">An273</strain>
    </source>
</reference>
<gene>
    <name evidence="1" type="ORF">B5F75_00255</name>
</gene>
<sequence>MNTEQNKNAMKKFETMINTADLNLANELISANAQFITPVSPTPLIGGEGYLSVVHFLRSGFSNVQWKAEEMVAEKNIVAVSWMCTGTHDGEFLGIKPTHKTFSARFMNFYYFNEDGKIINDVAAEGMIAIMKAIGAF</sequence>
<dbReference type="EMBL" id="NFJD01000001">
    <property type="protein sequence ID" value="OUO57248.1"/>
    <property type="molecule type" value="Genomic_DNA"/>
</dbReference>
<dbReference type="InterPro" id="IPR009959">
    <property type="entry name" value="Cyclase_SnoaL-like"/>
</dbReference>
<accession>A0A1Y4DJZ8</accession>
<dbReference type="PANTHER" id="PTHR38436">
    <property type="entry name" value="POLYKETIDE CYCLASE SNOAL-LIKE DOMAIN"/>
    <property type="match status" value="1"/>
</dbReference>
<dbReference type="InterPro" id="IPR032710">
    <property type="entry name" value="NTF2-like_dom_sf"/>
</dbReference>
<evidence type="ECO:0008006" key="3">
    <source>
        <dbReference type="Google" id="ProtNLM"/>
    </source>
</evidence>
<evidence type="ECO:0000313" key="1">
    <source>
        <dbReference type="EMBL" id="OUO57248.1"/>
    </source>
</evidence>
<dbReference type="AlphaFoldDB" id="A0A1Y4DJZ8"/>
<dbReference type="Pfam" id="PF07366">
    <property type="entry name" value="SnoaL"/>
    <property type="match status" value="1"/>
</dbReference>